<evidence type="ECO:0000256" key="4">
    <source>
        <dbReference type="ARBA" id="ARBA00038239"/>
    </source>
</evidence>
<organism evidence="8 9">
    <name type="scientific">Tachysurus vachellii</name>
    <name type="common">Darkbarbel catfish</name>
    <name type="synonym">Pelteobagrus vachellii</name>
    <dbReference type="NCBI Taxonomy" id="175792"/>
    <lineage>
        <taxon>Eukaryota</taxon>
        <taxon>Metazoa</taxon>
        <taxon>Chordata</taxon>
        <taxon>Craniata</taxon>
        <taxon>Vertebrata</taxon>
        <taxon>Euteleostomi</taxon>
        <taxon>Actinopterygii</taxon>
        <taxon>Neopterygii</taxon>
        <taxon>Teleostei</taxon>
        <taxon>Ostariophysi</taxon>
        <taxon>Siluriformes</taxon>
        <taxon>Bagridae</taxon>
        <taxon>Tachysurus</taxon>
    </lineage>
</organism>
<feature type="region of interest" description="Disordered" evidence="7">
    <location>
        <begin position="171"/>
        <end position="249"/>
    </location>
</feature>
<evidence type="ECO:0000313" key="8">
    <source>
        <dbReference type="EMBL" id="KAK2834511.1"/>
    </source>
</evidence>
<dbReference type="Pfam" id="PF15252">
    <property type="entry name" value="DUF4589"/>
    <property type="match status" value="1"/>
</dbReference>
<evidence type="ECO:0000256" key="1">
    <source>
        <dbReference type="ARBA" id="ARBA00023018"/>
    </source>
</evidence>
<feature type="compositionally biased region" description="Low complexity" evidence="7">
    <location>
        <begin position="177"/>
        <end position="197"/>
    </location>
</feature>
<accession>A0AA88SK41</accession>
<feature type="compositionally biased region" description="Polar residues" evidence="7">
    <location>
        <begin position="218"/>
        <end position="235"/>
    </location>
</feature>
<dbReference type="GO" id="GO:0060080">
    <property type="term" value="P:inhibitory postsynaptic potential"/>
    <property type="evidence" value="ECO:0007669"/>
    <property type="project" value="TreeGrafter"/>
</dbReference>
<evidence type="ECO:0000256" key="6">
    <source>
        <dbReference type="SAM" id="Coils"/>
    </source>
</evidence>
<evidence type="ECO:0000313" key="9">
    <source>
        <dbReference type="Proteomes" id="UP001187315"/>
    </source>
</evidence>
<gene>
    <name evidence="8" type="ORF">Q7C36_015212</name>
</gene>
<dbReference type="PANTHER" id="PTHR15917:SF3">
    <property type="entry name" value="INHIBITORY SYNAPTIC FACTOR 1"/>
    <property type="match status" value="1"/>
</dbReference>
<comment type="similarity">
    <text evidence="4">Belongs to the INSYN1 family.</text>
</comment>
<proteinExistence type="inferred from homology"/>
<comment type="caution">
    <text evidence="8">The sequence shown here is derived from an EMBL/GenBank/DDBJ whole genome shotgun (WGS) entry which is preliminary data.</text>
</comment>
<keyword evidence="2 6" id="KW-0175">Coiled coil</keyword>
<dbReference type="AlphaFoldDB" id="A0AA88SK41"/>
<evidence type="ECO:0000256" key="2">
    <source>
        <dbReference type="ARBA" id="ARBA00023054"/>
    </source>
</evidence>
<protein>
    <recommendedName>
        <fullName evidence="5">Inhibitory synaptic factor 1</fullName>
    </recommendedName>
</protein>
<evidence type="ECO:0000256" key="3">
    <source>
        <dbReference type="ARBA" id="ARBA00034105"/>
    </source>
</evidence>
<dbReference type="InterPro" id="IPR027997">
    <property type="entry name" value="Largen/INSYN1"/>
</dbReference>
<comment type="subcellular location">
    <subcellularLocation>
        <location evidence="3">Postsynaptic density</location>
    </subcellularLocation>
</comment>
<reference evidence="8" key="1">
    <citation type="submission" date="2023-08" db="EMBL/GenBank/DDBJ databases">
        <title>Pelteobagrus vachellii genome.</title>
        <authorList>
            <person name="Liu H."/>
        </authorList>
    </citation>
    <scope>NUCLEOTIDE SEQUENCE</scope>
    <source>
        <strain evidence="8">PRFRI_2022a</strain>
        <tissue evidence="8">Muscle</tissue>
    </source>
</reference>
<dbReference type="Proteomes" id="UP001187315">
    <property type="component" value="Unassembled WGS sequence"/>
</dbReference>
<keyword evidence="1" id="KW-0770">Synapse</keyword>
<evidence type="ECO:0000256" key="5">
    <source>
        <dbReference type="ARBA" id="ARBA00039636"/>
    </source>
</evidence>
<keyword evidence="9" id="KW-1185">Reference proteome</keyword>
<dbReference type="GO" id="GO:0014069">
    <property type="term" value="C:postsynaptic density"/>
    <property type="evidence" value="ECO:0007669"/>
    <property type="project" value="UniProtKB-SubCell"/>
</dbReference>
<dbReference type="PANTHER" id="PTHR15917">
    <property type="match status" value="1"/>
</dbReference>
<name>A0AA88SK41_TACVA</name>
<sequence length="249" mass="28100">MFHRELLGSLGITESVDRRKCICRHIRMVMEQLEDILNELKDVARELREVVGQIDNLTAYIDVDAEEDTEDDKFILTCSENSNERALGNFLKVEPYSESNGLPHLLHNCDSAKLQVPVLYRRSCGDLPALNGPTWPNASWLFRRRDEVHSYDSVEHHALCCDDDEFDEESGGRRSSRFSSSDSVFSSSPLRPSRLGSALTPRSGRKYQLSPVSKKKSLQSCSTQTVCDKSTQTALPHSPARQRAASERI</sequence>
<dbReference type="EMBL" id="JAVHJS010000015">
    <property type="protein sequence ID" value="KAK2834511.1"/>
    <property type="molecule type" value="Genomic_DNA"/>
</dbReference>
<evidence type="ECO:0000256" key="7">
    <source>
        <dbReference type="SAM" id="MobiDB-lite"/>
    </source>
</evidence>
<feature type="coiled-coil region" evidence="6">
    <location>
        <begin position="26"/>
        <end position="53"/>
    </location>
</feature>